<proteinExistence type="predicted"/>
<sequence>MKAIRVAQWCSPRFEPLGFLCGGCMSSHSPKTCRQANWKL</sequence>
<dbReference type="AlphaFoldDB" id="A0A0E9SST3"/>
<dbReference type="EMBL" id="GBXM01064216">
    <property type="protein sequence ID" value="JAH44361.1"/>
    <property type="molecule type" value="Transcribed_RNA"/>
</dbReference>
<protein>
    <submittedName>
        <fullName evidence="1">Uncharacterized protein</fullName>
    </submittedName>
</protein>
<name>A0A0E9SST3_ANGAN</name>
<evidence type="ECO:0000313" key="1">
    <source>
        <dbReference type="EMBL" id="JAH44361.1"/>
    </source>
</evidence>
<organism evidence="1">
    <name type="scientific">Anguilla anguilla</name>
    <name type="common">European freshwater eel</name>
    <name type="synonym">Muraena anguilla</name>
    <dbReference type="NCBI Taxonomy" id="7936"/>
    <lineage>
        <taxon>Eukaryota</taxon>
        <taxon>Metazoa</taxon>
        <taxon>Chordata</taxon>
        <taxon>Craniata</taxon>
        <taxon>Vertebrata</taxon>
        <taxon>Euteleostomi</taxon>
        <taxon>Actinopterygii</taxon>
        <taxon>Neopterygii</taxon>
        <taxon>Teleostei</taxon>
        <taxon>Anguilliformes</taxon>
        <taxon>Anguillidae</taxon>
        <taxon>Anguilla</taxon>
    </lineage>
</organism>
<reference evidence="1" key="1">
    <citation type="submission" date="2014-11" db="EMBL/GenBank/DDBJ databases">
        <authorList>
            <person name="Amaro Gonzalez C."/>
        </authorList>
    </citation>
    <scope>NUCLEOTIDE SEQUENCE</scope>
</reference>
<reference evidence="1" key="2">
    <citation type="journal article" date="2015" name="Fish Shellfish Immunol.">
        <title>Early steps in the European eel (Anguilla anguilla)-Vibrio vulnificus interaction in the gills: Role of the RtxA13 toxin.</title>
        <authorList>
            <person name="Callol A."/>
            <person name="Pajuelo D."/>
            <person name="Ebbesson L."/>
            <person name="Teles M."/>
            <person name="MacKenzie S."/>
            <person name="Amaro C."/>
        </authorList>
    </citation>
    <scope>NUCLEOTIDE SEQUENCE</scope>
</reference>
<accession>A0A0E9SST3</accession>